<protein>
    <recommendedName>
        <fullName evidence="3">Transposase</fullName>
    </recommendedName>
</protein>
<dbReference type="Proteomes" id="UP001303899">
    <property type="component" value="Unassembled WGS sequence"/>
</dbReference>
<keyword evidence="2" id="KW-1185">Reference proteome</keyword>
<comment type="caution">
    <text evidence="1">The sequence shown here is derived from an EMBL/GenBank/DDBJ whole genome shotgun (WGS) entry which is preliminary data.</text>
</comment>
<evidence type="ECO:0000313" key="2">
    <source>
        <dbReference type="Proteomes" id="UP001303899"/>
    </source>
</evidence>
<accession>A0ABU5SAR3</accession>
<dbReference type="RefSeq" id="WP_323698987.1">
    <property type="nucleotide sequence ID" value="NZ_JAYGIL010000039.1"/>
</dbReference>
<reference evidence="1 2" key="1">
    <citation type="submission" date="2023-12" db="EMBL/GenBank/DDBJ databases">
        <title>Novel species of the genus Arcicella isolated from rivers.</title>
        <authorList>
            <person name="Lu H."/>
        </authorList>
    </citation>
    <scope>NUCLEOTIDE SEQUENCE [LARGE SCALE GENOMIC DNA]</scope>
    <source>
        <strain evidence="1 2">DC2W</strain>
    </source>
</reference>
<evidence type="ECO:0000313" key="1">
    <source>
        <dbReference type="EMBL" id="MEA5405582.1"/>
    </source>
</evidence>
<proteinExistence type="predicted"/>
<evidence type="ECO:0008006" key="3">
    <source>
        <dbReference type="Google" id="ProtNLM"/>
    </source>
</evidence>
<gene>
    <name evidence="1" type="ORF">VB776_21760</name>
</gene>
<dbReference type="EMBL" id="JAYGIL010000039">
    <property type="protein sequence ID" value="MEA5405582.1"/>
    <property type="molecule type" value="Genomic_DNA"/>
</dbReference>
<organism evidence="1 2">
    <name type="scientific">Arcicella gelida</name>
    <dbReference type="NCBI Taxonomy" id="2984195"/>
    <lineage>
        <taxon>Bacteria</taxon>
        <taxon>Pseudomonadati</taxon>
        <taxon>Bacteroidota</taxon>
        <taxon>Cytophagia</taxon>
        <taxon>Cytophagales</taxon>
        <taxon>Flectobacillaceae</taxon>
        <taxon>Arcicella</taxon>
    </lineage>
</organism>
<name>A0ABU5SAR3_9BACT</name>
<sequence>MLAKNQAIITSIHSLIMSKNFKDTHRISPKSFVRDRILGFSDFIIIQVSMLIKNLSVEIDKALLLLSCSNFYSKQAFSQGRKKLKYRAFIALNNDLVKNFYQRPPFKTYKEKYLLVAVDGSLLQLPEAVHTFLAHGKTKQIKLCLWLVVLWLMIYSIK</sequence>